<feature type="region of interest" description="Disordered" evidence="1">
    <location>
        <begin position="127"/>
        <end position="178"/>
    </location>
</feature>
<dbReference type="RefSeq" id="WP_203720440.1">
    <property type="nucleotide sequence ID" value="NZ_BOMD01000013.1"/>
</dbReference>
<evidence type="ECO:0000313" key="2">
    <source>
        <dbReference type="EMBL" id="TDO40836.1"/>
    </source>
</evidence>
<dbReference type="Proteomes" id="UP000294901">
    <property type="component" value="Unassembled WGS sequence"/>
</dbReference>
<comment type="caution">
    <text evidence="2">The sequence shown here is derived from an EMBL/GenBank/DDBJ whole genome shotgun (WGS) entry which is preliminary data.</text>
</comment>
<evidence type="ECO:0000313" key="3">
    <source>
        <dbReference type="Proteomes" id="UP000294901"/>
    </source>
</evidence>
<name>A0A4R6JZW9_9ACTN</name>
<gene>
    <name evidence="2" type="ORF">C8E87_4555</name>
</gene>
<sequence length="178" mass="19096">MARDDALVEQIVRLLDVRLLDPLEVLLEGDDAVDALRRLVRLRARTWASTLLDGDDPAATMAAARLIATLYPGDGPFDPPATWWASPLGRVVARRVGHPWSESISYAVAGAMLGISRQGVHDLVKRGRLPRHPDGGVPSAAVRDRLSSSRTAADASTTVRAQKDISGTSDLPGDSDDQ</sequence>
<reference evidence="2 3" key="1">
    <citation type="submission" date="2019-03" db="EMBL/GenBank/DDBJ databases">
        <title>Sequencing the genomes of 1000 actinobacteria strains.</title>
        <authorList>
            <person name="Klenk H.-P."/>
        </authorList>
    </citation>
    <scope>NUCLEOTIDE SEQUENCE [LARGE SCALE GENOMIC DNA]</scope>
    <source>
        <strain evidence="2 3">DSM 43805</strain>
    </source>
</reference>
<proteinExistence type="predicted"/>
<evidence type="ECO:0008006" key="4">
    <source>
        <dbReference type="Google" id="ProtNLM"/>
    </source>
</evidence>
<keyword evidence="3" id="KW-1185">Reference proteome</keyword>
<dbReference type="EMBL" id="SNWR01000001">
    <property type="protein sequence ID" value="TDO40836.1"/>
    <property type="molecule type" value="Genomic_DNA"/>
</dbReference>
<protein>
    <recommendedName>
        <fullName evidence="4">MftR C-terminal domain-containing protein</fullName>
    </recommendedName>
</protein>
<feature type="compositionally biased region" description="Low complexity" evidence="1">
    <location>
        <begin position="148"/>
        <end position="160"/>
    </location>
</feature>
<accession>A0A4R6JZW9</accession>
<dbReference type="AlphaFoldDB" id="A0A4R6JZW9"/>
<organism evidence="2 3">
    <name type="scientific">Paractinoplanes brasiliensis</name>
    <dbReference type="NCBI Taxonomy" id="52695"/>
    <lineage>
        <taxon>Bacteria</taxon>
        <taxon>Bacillati</taxon>
        <taxon>Actinomycetota</taxon>
        <taxon>Actinomycetes</taxon>
        <taxon>Micromonosporales</taxon>
        <taxon>Micromonosporaceae</taxon>
        <taxon>Paractinoplanes</taxon>
    </lineage>
</organism>
<evidence type="ECO:0000256" key="1">
    <source>
        <dbReference type="SAM" id="MobiDB-lite"/>
    </source>
</evidence>